<reference evidence="3 4" key="1">
    <citation type="journal article" date="2014" name="Int. J. Syst. Evol. Microbiol.">
        <title>Complete genome sequence of Corynebacterium casei LMG S-19264T (=DSM 44701T), isolated from a smear-ripened cheese.</title>
        <authorList>
            <consortium name="US DOE Joint Genome Institute (JGI-PGF)"/>
            <person name="Walter F."/>
            <person name="Albersmeier A."/>
            <person name="Kalinowski J."/>
            <person name="Ruckert C."/>
        </authorList>
    </citation>
    <scope>NUCLEOTIDE SEQUENCE [LARGE SCALE GENOMIC DNA]</scope>
    <source>
        <strain evidence="3 4">CGMCC 1.7286</strain>
    </source>
</reference>
<dbReference type="Pfam" id="PF00108">
    <property type="entry name" value="Thiolase_N"/>
    <property type="match status" value="1"/>
</dbReference>
<dbReference type="AlphaFoldDB" id="A0A917ZQA8"/>
<gene>
    <name evidence="3" type="ORF">GCM10011348_47200</name>
</gene>
<dbReference type="InterPro" id="IPR055140">
    <property type="entry name" value="Thiolase_C_2"/>
</dbReference>
<dbReference type="CDD" id="cd00829">
    <property type="entry name" value="SCP-x_thiolase"/>
    <property type="match status" value="1"/>
</dbReference>
<keyword evidence="4" id="KW-1185">Reference proteome</keyword>
<dbReference type="RefSeq" id="WP_188863110.1">
    <property type="nucleotide sequence ID" value="NZ_BMLT01000024.1"/>
</dbReference>
<evidence type="ECO:0000313" key="4">
    <source>
        <dbReference type="Proteomes" id="UP000599578"/>
    </source>
</evidence>
<accession>A0A917ZQA8</accession>
<dbReference type="Gene3D" id="3.40.47.10">
    <property type="match status" value="1"/>
</dbReference>
<dbReference type="GO" id="GO:0003988">
    <property type="term" value="F:acetyl-CoA C-acyltransferase activity"/>
    <property type="evidence" value="ECO:0007669"/>
    <property type="project" value="UniProtKB-ARBA"/>
</dbReference>
<dbReference type="SUPFAM" id="SSF53901">
    <property type="entry name" value="Thiolase-like"/>
    <property type="match status" value="1"/>
</dbReference>
<dbReference type="PANTHER" id="PTHR42870">
    <property type="entry name" value="ACETYL-COA C-ACETYLTRANSFERASE"/>
    <property type="match status" value="1"/>
</dbReference>
<feature type="domain" description="Thiolase C-terminal" evidence="2">
    <location>
        <begin position="279"/>
        <end position="401"/>
    </location>
</feature>
<protein>
    <submittedName>
        <fullName evidence="3">Thiolase</fullName>
    </submittedName>
</protein>
<feature type="domain" description="Thiolase N-terminal" evidence="1">
    <location>
        <begin position="5"/>
        <end position="248"/>
    </location>
</feature>
<dbReference type="InterPro" id="IPR016039">
    <property type="entry name" value="Thiolase-like"/>
</dbReference>
<name>A0A917ZQA8_9GAMM</name>
<dbReference type="Pfam" id="PF22691">
    <property type="entry name" value="Thiolase_C_1"/>
    <property type="match status" value="1"/>
</dbReference>
<dbReference type="EMBL" id="BMLT01000024">
    <property type="protein sequence ID" value="GGO89439.1"/>
    <property type="molecule type" value="Genomic_DNA"/>
</dbReference>
<evidence type="ECO:0000259" key="2">
    <source>
        <dbReference type="Pfam" id="PF22691"/>
    </source>
</evidence>
<dbReference type="InterPro" id="IPR020616">
    <property type="entry name" value="Thiolase_N"/>
</dbReference>
<comment type="caution">
    <text evidence="3">The sequence shown here is derived from an EMBL/GenBank/DDBJ whole genome shotgun (WGS) entry which is preliminary data.</text>
</comment>
<dbReference type="PIRSF" id="PIRSF000429">
    <property type="entry name" value="Ac-CoA_Ac_transf"/>
    <property type="match status" value="1"/>
</dbReference>
<sequence length="409" mass="42725">MKQNVYIAGVGMTRFGKHIDRGLKSLTIEAIDQALKDAGIAAGDLQAAYMGNAAAGTIVGQVCVPGEVALREMGIGRIPVVNIENACASASTAFNQACTLVTAGLYDVVLATGAEKLYHQDKLKTFSVFTGAVDVENYDGVVQQVLDRAGAAGMQLDMDGAGAKRSVFMDIYAAMALEHMSRYGTTQGQFAAVSAKNSYHGSLNPRAQYREALTVEQVLAAPEIAYPLTLPMCSPIGDGAAAVVLVSERKARQLGLVNPVKVASSVLRSGWDPVEGLSIAETCAREAYEEAGVGPEDLSCIELHDASAPSELIYYEQLGLCAKGEGGRFVEEGHSRLGGRVPVNTSGGLLRKGHPIGATGVAQIVELTEQLRGQAGNRQVDGARVALAENGGGYINGDAAALVVSILTR</sequence>
<evidence type="ECO:0000313" key="3">
    <source>
        <dbReference type="EMBL" id="GGO89439.1"/>
    </source>
</evidence>
<dbReference type="PANTHER" id="PTHR42870:SF1">
    <property type="entry name" value="NON-SPECIFIC LIPID-TRANSFER PROTEIN-LIKE 2"/>
    <property type="match status" value="1"/>
</dbReference>
<evidence type="ECO:0000259" key="1">
    <source>
        <dbReference type="Pfam" id="PF00108"/>
    </source>
</evidence>
<proteinExistence type="predicted"/>
<dbReference type="Proteomes" id="UP000599578">
    <property type="component" value="Unassembled WGS sequence"/>
</dbReference>
<dbReference type="InterPro" id="IPR002155">
    <property type="entry name" value="Thiolase"/>
</dbReference>
<organism evidence="3 4">
    <name type="scientific">Marinobacterium nitratireducens</name>
    <dbReference type="NCBI Taxonomy" id="518897"/>
    <lineage>
        <taxon>Bacteria</taxon>
        <taxon>Pseudomonadati</taxon>
        <taxon>Pseudomonadota</taxon>
        <taxon>Gammaproteobacteria</taxon>
        <taxon>Oceanospirillales</taxon>
        <taxon>Oceanospirillaceae</taxon>
        <taxon>Marinobacterium</taxon>
    </lineage>
</organism>